<keyword evidence="1" id="KW-1133">Transmembrane helix</keyword>
<keyword evidence="3" id="KW-1185">Reference proteome</keyword>
<dbReference type="PANTHER" id="PTHR46963">
    <property type="entry name" value="SIMILAR TO RIKEN CDNA E130308A19"/>
    <property type="match status" value="1"/>
</dbReference>
<dbReference type="Proteomes" id="UP001159405">
    <property type="component" value="Unassembled WGS sequence"/>
</dbReference>
<organism evidence="2 3">
    <name type="scientific">Porites lobata</name>
    <dbReference type="NCBI Taxonomy" id="104759"/>
    <lineage>
        <taxon>Eukaryota</taxon>
        <taxon>Metazoa</taxon>
        <taxon>Cnidaria</taxon>
        <taxon>Anthozoa</taxon>
        <taxon>Hexacorallia</taxon>
        <taxon>Scleractinia</taxon>
        <taxon>Fungiina</taxon>
        <taxon>Poritidae</taxon>
        <taxon>Porites</taxon>
    </lineage>
</organism>
<evidence type="ECO:0000313" key="2">
    <source>
        <dbReference type="EMBL" id="CAH3187449.1"/>
    </source>
</evidence>
<evidence type="ECO:0000313" key="3">
    <source>
        <dbReference type="Proteomes" id="UP001159405"/>
    </source>
</evidence>
<gene>
    <name evidence="2" type="ORF">PLOB_00037548</name>
</gene>
<keyword evidence="1" id="KW-0472">Membrane</keyword>
<feature type="transmembrane region" description="Helical" evidence="1">
    <location>
        <begin position="81"/>
        <end position="100"/>
    </location>
</feature>
<evidence type="ECO:0000256" key="1">
    <source>
        <dbReference type="SAM" id="Phobius"/>
    </source>
</evidence>
<name>A0ABN8S7G3_9CNID</name>
<reference evidence="2 3" key="1">
    <citation type="submission" date="2022-05" db="EMBL/GenBank/DDBJ databases">
        <authorList>
            <consortium name="Genoscope - CEA"/>
            <person name="William W."/>
        </authorList>
    </citation>
    <scope>NUCLEOTIDE SEQUENCE [LARGE SCALE GENOMIC DNA]</scope>
</reference>
<dbReference type="EMBL" id="CALNXK010000543">
    <property type="protein sequence ID" value="CAH3187449.1"/>
    <property type="molecule type" value="Genomic_DNA"/>
</dbReference>
<accession>A0ABN8S7G3</accession>
<comment type="caution">
    <text evidence="2">The sequence shown here is derived from an EMBL/GenBank/DDBJ whole genome shotgun (WGS) entry which is preliminary data.</text>
</comment>
<dbReference type="InterPro" id="IPR042838">
    <property type="entry name" value="KIAA1958"/>
</dbReference>
<dbReference type="PANTHER" id="PTHR46963:SF2">
    <property type="match status" value="1"/>
</dbReference>
<protein>
    <submittedName>
        <fullName evidence="2">Uncharacterized protein</fullName>
    </submittedName>
</protein>
<keyword evidence="1" id="KW-0812">Transmembrane</keyword>
<proteinExistence type="predicted"/>
<sequence length="155" mass="17771">MASFERQLKKNGYSASIINNLVFEKTRKFPQSKQKKLKKQGKWNKPKASVALTSEELKILYEKGLLWLDNTRKGGRTGTSFFLGHVFYAAFCHVLVPIVASLNTRLFLRIDSYGVLLSLFTLWRPERTAGERNIKGVHTYPFVYTAVTSLSQEQH</sequence>